<protein>
    <submittedName>
        <fullName evidence="2">Nickel uptake substrate-specific transmembrane region</fullName>
    </submittedName>
</protein>
<name>A0A517R868_9PLAN</name>
<evidence type="ECO:0000313" key="2">
    <source>
        <dbReference type="EMBL" id="QDT40072.1"/>
    </source>
</evidence>
<dbReference type="Gene3D" id="3.40.30.10">
    <property type="entry name" value="Glutaredoxin"/>
    <property type="match status" value="1"/>
</dbReference>
<keyword evidence="2" id="KW-0472">Membrane</keyword>
<accession>A0A517R868</accession>
<dbReference type="AlphaFoldDB" id="A0A517R868"/>
<organism evidence="2 3">
    <name type="scientific">Gimesia alba</name>
    <dbReference type="NCBI Taxonomy" id="2527973"/>
    <lineage>
        <taxon>Bacteria</taxon>
        <taxon>Pseudomonadati</taxon>
        <taxon>Planctomycetota</taxon>
        <taxon>Planctomycetia</taxon>
        <taxon>Planctomycetales</taxon>
        <taxon>Planctomycetaceae</taxon>
        <taxon>Gimesia</taxon>
    </lineage>
</organism>
<dbReference type="Proteomes" id="UP000317171">
    <property type="component" value="Chromosome"/>
</dbReference>
<keyword evidence="3" id="KW-1185">Reference proteome</keyword>
<reference evidence="2 3" key="1">
    <citation type="submission" date="2019-02" db="EMBL/GenBank/DDBJ databases">
        <title>Deep-cultivation of Planctomycetes and their phenomic and genomic characterization uncovers novel biology.</title>
        <authorList>
            <person name="Wiegand S."/>
            <person name="Jogler M."/>
            <person name="Boedeker C."/>
            <person name="Pinto D."/>
            <person name="Vollmers J."/>
            <person name="Rivas-Marin E."/>
            <person name="Kohn T."/>
            <person name="Peeters S.H."/>
            <person name="Heuer A."/>
            <person name="Rast P."/>
            <person name="Oberbeckmann S."/>
            <person name="Bunk B."/>
            <person name="Jeske O."/>
            <person name="Meyerdierks A."/>
            <person name="Storesund J.E."/>
            <person name="Kallscheuer N."/>
            <person name="Luecker S."/>
            <person name="Lage O.M."/>
            <person name="Pohl T."/>
            <person name="Merkel B.J."/>
            <person name="Hornburger P."/>
            <person name="Mueller R.-W."/>
            <person name="Bruemmer F."/>
            <person name="Labrenz M."/>
            <person name="Spormann A.M."/>
            <person name="Op den Camp H."/>
            <person name="Overmann J."/>
            <person name="Amann R."/>
            <person name="Jetten M.S.M."/>
            <person name="Mascher T."/>
            <person name="Medema M.H."/>
            <person name="Devos D.P."/>
            <person name="Kaster A.-K."/>
            <person name="Ovreas L."/>
            <person name="Rohde M."/>
            <person name="Galperin M.Y."/>
            <person name="Jogler C."/>
        </authorList>
    </citation>
    <scope>NUCLEOTIDE SEQUENCE [LARGE SCALE GENOMIC DNA]</scope>
    <source>
        <strain evidence="2 3">Pan241w</strain>
    </source>
</reference>
<dbReference type="EMBL" id="CP036269">
    <property type="protein sequence ID" value="QDT40072.1"/>
    <property type="molecule type" value="Genomic_DNA"/>
</dbReference>
<dbReference type="Gene3D" id="2.60.40.1120">
    <property type="entry name" value="Carboxypeptidase-like, regulatory domain"/>
    <property type="match status" value="1"/>
</dbReference>
<keyword evidence="2" id="KW-0812">Transmembrane</keyword>
<evidence type="ECO:0000259" key="1">
    <source>
        <dbReference type="PROSITE" id="PS51352"/>
    </source>
</evidence>
<dbReference type="KEGG" id="gaz:Pan241w_01250"/>
<dbReference type="InterPro" id="IPR036249">
    <property type="entry name" value="Thioredoxin-like_sf"/>
</dbReference>
<dbReference type="InterPro" id="IPR013766">
    <property type="entry name" value="Thioredoxin_domain"/>
</dbReference>
<dbReference type="Pfam" id="PF13620">
    <property type="entry name" value="CarboxypepD_reg"/>
    <property type="match status" value="1"/>
</dbReference>
<sequence>MLKRERFFNEFKFPAGIIKPDSVFLNPICSRSQFLKQLAGGHTAQAKLSYHLKADTMKYVLSPLRRNAFLLVILSLPLMATAAEPASQKNAKQQVTDKVTLSGIVVDEQDKPAQGVTVFVEWQYPEQGRAETKTDKQGRFTFSAAKKNVYRQMIQAITDTGQKLAQRRILRRNIDQDHAQHELRLQLQPARRVELHVVDANTKPIADAKTGIMGDYKVWGTNSTDEKGQVVYHVPHDVKIQYVFALSEGHGADYKAYVLPRGQSGDKITRPPAFPDHPVQLKLEGAQPLKVQLKETDGTPIAGVKVYPWLLQKPDQTQDLNLSFFTSLVEQTTDAEGTVVFQWIPGWQKLPLTIWPRDKEHVLQRGNYDPKTGDGTLTIKLEKLVPISGRITLPDGSPAKGISVSASGEGYQFDSFRKSAHTDEQGRYVIKAAPNQVYLVVVNNGEWASTPHTGFALWPGKPIENLDFQLRPATRIYGRVTVGSQHDPVKGQRIHVYQYGQDANNMQGVKLPNPENKNKWVQPIIVHSTSTDEDGKFELFVGDGKFDIRGPAQIAVQRTNKVQKFEIAGESEKEFNFHAVRPEKGILEGSILAGDPPQSVPDAEVTGIYRASLAGGDMKATTDKSGKFKVERELHRTVIYARSQDKKLAGVFEIGPDDKTVTVSLRPLGTASGQLVDAKTQQPMQEREISYGVKVHLGNNNAPWRTSFGGKTTTDKEGRFEIVNLVLGQKYDINLVNRPKDQPSRISWRTVETVKVEDSQPVDLGVLEVKPPPKPYKPPTLEERIAKAFSVEGTPLERFQRGTQDAKITMQHLLILFGDPKSKAVKQFMTLRYQDQDVRKELYSFLVMAVDISADKRDAAQKLAKTLGVNLDGNPADFSLVITDEQGKPIVNTDVSSLSTDGKINKEKILALLKAHTVPTLDAQELLATALKQAKKENKRIIIQETATWCGPCRLLSRFLVRERDLWERDYLWIKIDYRWTGAFEMMKTMRAGAQGGIPWWAILDQDGKVLVTSNDEEGTNIGFPSDQSGREHFRSMLEKTSIRLTPMDINTLVDALKQNE</sequence>
<dbReference type="InterPro" id="IPR008969">
    <property type="entry name" value="CarboxyPept-like_regulatory"/>
</dbReference>
<dbReference type="OrthoDB" id="232400at2"/>
<proteinExistence type="predicted"/>
<gene>
    <name evidence="2" type="ORF">Pan241w_01250</name>
</gene>
<dbReference type="SUPFAM" id="SSF49464">
    <property type="entry name" value="Carboxypeptidase regulatory domain-like"/>
    <property type="match status" value="2"/>
</dbReference>
<dbReference type="SUPFAM" id="SSF52833">
    <property type="entry name" value="Thioredoxin-like"/>
    <property type="match status" value="1"/>
</dbReference>
<dbReference type="PROSITE" id="PS51352">
    <property type="entry name" value="THIOREDOXIN_2"/>
    <property type="match status" value="1"/>
</dbReference>
<evidence type="ECO:0000313" key="3">
    <source>
        <dbReference type="Proteomes" id="UP000317171"/>
    </source>
</evidence>
<feature type="domain" description="Thioredoxin" evidence="1">
    <location>
        <begin position="907"/>
        <end position="1039"/>
    </location>
</feature>